<sequence length="608" mass="67974">MPPRRKPTSTRQKKADQQLKRAIKRGDVPAPEPQKKTRKPKFRRGPTGNAIGSAADPANAATIQAAKRLQSAFVTLPPKFLEETKLLVSTLPLHRPIADEIAIFSDVYRDAGDPDALELTCPRRPKWRFDMTKKEVEHNEEGVFKKWLEKMDGLVAAWQTDKGLSEVSPEAASTGNEAPALKEVVTMPRSPTYFERNLEVWRQLWRVTEISQILLVLLDSRCPLLHFPPSLAAYLSNQKVILVLTKVDISGPVRVTAWLEYFHKKYPHLRVVQVESYAVKEEGFAHQGKSQFEPHLPESFRERLVANIREAHAEMLQPPEKVKESPSLLKHWKPSVKQDIDWDGVLQARGSKVGTVVGGAAIPRPKEDDSDGPTKVQEDKEPELLTIGLIGLVMPNFVPMEMQVLCGILPISRVSAVPSCIHYASERIPIERVYNLSHPSLSLPLVPDKRTWREGMKPDSAEKKPPVWTAMDVLTAYADMKKWVTAKAGRPDIHRAGNAMLRGLAEGRVGWAFWAPDTDTKAVAAAMEEQGTGLWIPNATAVDEDTDEESENEEEEEADPEVDTEEDENLTDDDADSDDSFQKAGGPARSRFNALVIDDVEEEEEDAT</sequence>
<name>A0A9P7GDC0_9AGAR</name>
<keyword evidence="5" id="KW-1185">Reference proteome</keyword>
<dbReference type="OrthoDB" id="61815at2759"/>
<organism evidence="4 5">
    <name type="scientific">Asterophora parasitica</name>
    <dbReference type="NCBI Taxonomy" id="117018"/>
    <lineage>
        <taxon>Eukaryota</taxon>
        <taxon>Fungi</taxon>
        <taxon>Dikarya</taxon>
        <taxon>Basidiomycota</taxon>
        <taxon>Agaricomycotina</taxon>
        <taxon>Agaricomycetes</taxon>
        <taxon>Agaricomycetidae</taxon>
        <taxon>Agaricales</taxon>
        <taxon>Tricholomatineae</taxon>
        <taxon>Lyophyllaceae</taxon>
        <taxon>Asterophora</taxon>
    </lineage>
</organism>
<feature type="compositionally biased region" description="Acidic residues" evidence="3">
    <location>
        <begin position="542"/>
        <end position="579"/>
    </location>
</feature>
<keyword evidence="2" id="KW-0342">GTP-binding</keyword>
<evidence type="ECO:0000313" key="4">
    <source>
        <dbReference type="EMBL" id="KAG5647766.1"/>
    </source>
</evidence>
<comment type="caution">
    <text evidence="4">The sequence shown here is derived from an EMBL/GenBank/DDBJ whole genome shotgun (WGS) entry which is preliminary data.</text>
</comment>
<evidence type="ECO:0000256" key="3">
    <source>
        <dbReference type="SAM" id="MobiDB-lite"/>
    </source>
</evidence>
<dbReference type="AlphaFoldDB" id="A0A9P7GDC0"/>
<feature type="compositionally biased region" description="Acidic residues" evidence="3">
    <location>
        <begin position="598"/>
        <end position="608"/>
    </location>
</feature>
<dbReference type="Gene3D" id="3.40.50.300">
    <property type="entry name" value="P-loop containing nucleotide triphosphate hydrolases"/>
    <property type="match status" value="1"/>
</dbReference>
<keyword evidence="1" id="KW-0547">Nucleotide-binding</keyword>
<proteinExistence type="predicted"/>
<evidence type="ECO:0000256" key="1">
    <source>
        <dbReference type="ARBA" id="ARBA00022741"/>
    </source>
</evidence>
<feature type="region of interest" description="Disordered" evidence="3">
    <location>
        <begin position="358"/>
        <end position="379"/>
    </location>
</feature>
<dbReference type="InterPro" id="IPR043358">
    <property type="entry name" value="GNL1-like"/>
</dbReference>
<dbReference type="InterPro" id="IPR027417">
    <property type="entry name" value="P-loop_NTPase"/>
</dbReference>
<gene>
    <name evidence="4" type="ORF">DXG03_008489</name>
</gene>
<evidence type="ECO:0000313" key="5">
    <source>
        <dbReference type="Proteomes" id="UP000775547"/>
    </source>
</evidence>
<evidence type="ECO:0000256" key="2">
    <source>
        <dbReference type="ARBA" id="ARBA00023134"/>
    </source>
</evidence>
<dbReference type="Proteomes" id="UP000775547">
    <property type="component" value="Unassembled WGS sequence"/>
</dbReference>
<feature type="region of interest" description="Disordered" evidence="3">
    <location>
        <begin position="532"/>
        <end position="608"/>
    </location>
</feature>
<dbReference type="PANTHER" id="PTHR45709:SF3">
    <property type="entry name" value="GUANINE NUCLEOTIDE-BINDING PROTEIN-LIKE 1"/>
    <property type="match status" value="1"/>
</dbReference>
<feature type="compositionally biased region" description="Basic and acidic residues" evidence="3">
    <location>
        <begin position="13"/>
        <end position="27"/>
    </location>
</feature>
<feature type="region of interest" description="Disordered" evidence="3">
    <location>
        <begin position="1"/>
        <end position="56"/>
    </location>
</feature>
<reference evidence="4" key="2">
    <citation type="submission" date="2021-10" db="EMBL/GenBank/DDBJ databases">
        <title>Phylogenomics reveals ancestral predisposition of the termite-cultivated fungus Termitomyces towards a domesticated lifestyle.</title>
        <authorList>
            <person name="Auxier B."/>
            <person name="Grum-Grzhimaylo A."/>
            <person name="Cardenas M.E."/>
            <person name="Lodge J.D."/>
            <person name="Laessoe T."/>
            <person name="Pedersen O."/>
            <person name="Smith M.E."/>
            <person name="Kuyper T.W."/>
            <person name="Franco-Molano E.A."/>
            <person name="Baroni T.J."/>
            <person name="Aanen D.K."/>
        </authorList>
    </citation>
    <scope>NUCLEOTIDE SEQUENCE</scope>
    <source>
        <strain evidence="4">AP01</strain>
        <tissue evidence="4">Mycelium</tissue>
    </source>
</reference>
<dbReference type="PANTHER" id="PTHR45709">
    <property type="entry name" value="LARGE SUBUNIT GTPASE 1 HOMOLOG-RELATED"/>
    <property type="match status" value="1"/>
</dbReference>
<dbReference type="GO" id="GO:0005525">
    <property type="term" value="F:GTP binding"/>
    <property type="evidence" value="ECO:0007669"/>
    <property type="project" value="UniProtKB-KW"/>
</dbReference>
<reference evidence="4" key="1">
    <citation type="submission" date="2020-07" db="EMBL/GenBank/DDBJ databases">
        <authorList>
            <person name="Nieuwenhuis M."/>
            <person name="Van De Peppel L.J.J."/>
        </authorList>
    </citation>
    <scope>NUCLEOTIDE SEQUENCE</scope>
    <source>
        <strain evidence="4">AP01</strain>
        <tissue evidence="4">Mycelium</tissue>
    </source>
</reference>
<dbReference type="EMBL" id="JABCKV010000007">
    <property type="protein sequence ID" value="KAG5647766.1"/>
    <property type="molecule type" value="Genomic_DNA"/>
</dbReference>
<dbReference type="SUPFAM" id="SSF52540">
    <property type="entry name" value="P-loop containing nucleoside triphosphate hydrolases"/>
    <property type="match status" value="1"/>
</dbReference>
<protein>
    <recommendedName>
        <fullName evidence="6">Guanine nucleotide-binding protein-like 1</fullName>
    </recommendedName>
</protein>
<evidence type="ECO:0008006" key="6">
    <source>
        <dbReference type="Google" id="ProtNLM"/>
    </source>
</evidence>
<accession>A0A9P7GDC0</accession>
<dbReference type="GO" id="GO:0003924">
    <property type="term" value="F:GTPase activity"/>
    <property type="evidence" value="ECO:0007669"/>
    <property type="project" value="InterPro"/>
</dbReference>
<feature type="compositionally biased region" description="Basic residues" evidence="3">
    <location>
        <begin position="1"/>
        <end position="12"/>
    </location>
</feature>